<comment type="cofactor">
    <cofactor evidence="1">
        <name>Mo-bis(molybdopterin guanine dinucleotide)</name>
        <dbReference type="ChEBI" id="CHEBI:60539"/>
    </cofactor>
</comment>
<dbReference type="InterPro" id="IPR006963">
    <property type="entry name" value="Mopterin_OxRdtase_4Fe-4S_dom"/>
</dbReference>
<reference evidence="12 13" key="1">
    <citation type="submission" date="2019-06" db="EMBL/GenBank/DDBJ databases">
        <title>Genomic Encyclopedia of Type Strains, Phase IV (KMG-V): Genome sequencing to study the core and pangenomes of soil and plant-associated prokaryotes.</title>
        <authorList>
            <person name="Whitman W."/>
        </authorList>
    </citation>
    <scope>NUCLEOTIDE SEQUENCE [LARGE SCALE GENOMIC DNA]</scope>
    <source>
        <strain evidence="12 13">BR 10355</strain>
    </source>
</reference>
<keyword evidence="7" id="KW-0560">Oxidoreductase</keyword>
<dbReference type="SMART" id="SM00926">
    <property type="entry name" value="Molybdop_Fe4S4"/>
    <property type="match status" value="1"/>
</dbReference>
<dbReference type="Gene3D" id="2.40.40.20">
    <property type="match status" value="1"/>
</dbReference>
<dbReference type="GO" id="GO:0042128">
    <property type="term" value="P:nitrate assimilation"/>
    <property type="evidence" value="ECO:0007669"/>
    <property type="project" value="UniProtKB-KW"/>
</dbReference>
<dbReference type="GO" id="GO:0016020">
    <property type="term" value="C:membrane"/>
    <property type="evidence" value="ECO:0007669"/>
    <property type="project" value="TreeGrafter"/>
</dbReference>
<feature type="domain" description="4Fe-4S Mo/W bis-MGD-type" evidence="11">
    <location>
        <begin position="1"/>
        <end position="56"/>
    </location>
</feature>
<dbReference type="AlphaFoldDB" id="A0A560L401"/>
<evidence type="ECO:0000256" key="3">
    <source>
        <dbReference type="ARBA" id="ARBA00008747"/>
    </source>
</evidence>
<accession>A0A560L401</accession>
<dbReference type="SUPFAM" id="SSF50692">
    <property type="entry name" value="ADC-like"/>
    <property type="match status" value="1"/>
</dbReference>
<evidence type="ECO:0000259" key="11">
    <source>
        <dbReference type="PROSITE" id="PS51669"/>
    </source>
</evidence>
<evidence type="ECO:0000256" key="5">
    <source>
        <dbReference type="ARBA" id="ARBA00022505"/>
    </source>
</evidence>
<dbReference type="CDD" id="cd02754">
    <property type="entry name" value="MopB_Nitrate-R-NapA-like"/>
    <property type="match status" value="1"/>
</dbReference>
<keyword evidence="8" id="KW-0408">Iron</keyword>
<dbReference type="GO" id="GO:0045333">
    <property type="term" value="P:cellular respiration"/>
    <property type="evidence" value="ECO:0007669"/>
    <property type="project" value="UniProtKB-ARBA"/>
</dbReference>
<dbReference type="InterPro" id="IPR009010">
    <property type="entry name" value="Asp_de-COase-like_dom_sf"/>
</dbReference>
<dbReference type="InterPro" id="IPR006656">
    <property type="entry name" value="Mopterin_OxRdtase"/>
</dbReference>
<proteinExistence type="inferred from homology"/>
<gene>
    <name evidence="12" type="ORF">FBZ93_115125</name>
</gene>
<dbReference type="Gene3D" id="2.20.25.90">
    <property type="entry name" value="ADC-like domains"/>
    <property type="match status" value="1"/>
</dbReference>
<keyword evidence="6" id="KW-0479">Metal-binding</keyword>
<dbReference type="InterPro" id="IPR041957">
    <property type="entry name" value="CT_Nitrate-R-NapA-like"/>
</dbReference>
<dbReference type="GO" id="GO:0043546">
    <property type="term" value="F:molybdopterin cofactor binding"/>
    <property type="evidence" value="ECO:0007669"/>
    <property type="project" value="InterPro"/>
</dbReference>
<dbReference type="RefSeq" id="WP_146991497.1">
    <property type="nucleotide sequence ID" value="NZ_VITY01000015.1"/>
</dbReference>
<comment type="cofactor">
    <cofactor evidence="2">
        <name>[4Fe-4S] cluster</name>
        <dbReference type="ChEBI" id="CHEBI:49883"/>
    </cofactor>
</comment>
<name>A0A560L401_9BRAD</name>
<evidence type="ECO:0000256" key="8">
    <source>
        <dbReference type="ARBA" id="ARBA00023004"/>
    </source>
</evidence>
<dbReference type="PANTHER" id="PTHR43105">
    <property type="entry name" value="RESPIRATORY NITRATE REDUCTASE"/>
    <property type="match status" value="1"/>
</dbReference>
<dbReference type="GO" id="GO:1990204">
    <property type="term" value="C:oxidoreductase complex"/>
    <property type="evidence" value="ECO:0007669"/>
    <property type="project" value="UniProtKB-ARBA"/>
</dbReference>
<dbReference type="Gene3D" id="1.10.10.1100">
    <property type="entry name" value="BFD-like [2Fe-2S]-binding domain"/>
    <property type="match status" value="1"/>
</dbReference>
<comment type="caution">
    <text evidence="12">The sequence shown here is derived from an EMBL/GenBank/DDBJ whole genome shotgun (WGS) entry which is preliminary data.</text>
</comment>
<keyword evidence="10" id="KW-0534">Nitrate assimilation</keyword>
<comment type="similarity">
    <text evidence="3">Belongs to the prokaryotic molybdopterin-containing oxidoreductase family. NasA/NapA/NarB subfamily.</text>
</comment>
<keyword evidence="4" id="KW-0004">4Fe-4S</keyword>
<dbReference type="Pfam" id="PF01568">
    <property type="entry name" value="Molydop_binding"/>
    <property type="match status" value="1"/>
</dbReference>
<protein>
    <submittedName>
        <fullName evidence="12">Assimilatory nitrate reductase (NADH) alpha subunit apoprotein</fullName>
    </submittedName>
</protein>
<evidence type="ECO:0000256" key="9">
    <source>
        <dbReference type="ARBA" id="ARBA00023014"/>
    </source>
</evidence>
<dbReference type="CDD" id="cd02791">
    <property type="entry name" value="MopB_CT_Nitrate-R-NapA-like"/>
    <property type="match status" value="1"/>
</dbReference>
<dbReference type="Pfam" id="PF04879">
    <property type="entry name" value="Molybdop_Fe4S4"/>
    <property type="match status" value="1"/>
</dbReference>
<evidence type="ECO:0000256" key="7">
    <source>
        <dbReference type="ARBA" id="ARBA00023002"/>
    </source>
</evidence>
<keyword evidence="9" id="KW-0411">Iron-sulfur</keyword>
<evidence type="ECO:0000256" key="10">
    <source>
        <dbReference type="ARBA" id="ARBA00023063"/>
    </source>
</evidence>
<dbReference type="OrthoDB" id="9816402at2"/>
<dbReference type="GO" id="GO:0046872">
    <property type="term" value="F:metal ion binding"/>
    <property type="evidence" value="ECO:0007669"/>
    <property type="project" value="UniProtKB-KW"/>
</dbReference>
<sequence>MPVKTTCPYCGVGCGVIASKDAAGAVRVEGDKQHPANFGRLCSKGSALAETIDLDGRLLEPVVDGAPAAWDDALDRVADGFSRVIREHGPDAVAFYVSGQLLTEDYYVINKLAKGFVGTANIDTNSRLCMASSVVGHKRAFGSDTVPGCYEDLEQADLLVLVGSNAAWCHPILHQRMLAAKEKNPACKIVVIDPRRTATCEGADLHLPLRSGSDSVLFNGLFAFLAGSNAVDRSFVGNCTTGVVDALKQVGGQTVAQTAATCGLTEGAVGLFFDWFTRTERVVTLYSQGINQSSSGVDKVNAIINCHLLTGRIGRPGMGPFSLTGQPNAMGGREVGGLANQLAAHMEIENPAHRGLVQRFWRAPVIAEKAGLKAVDMFDAIADGRIKAVWIISTNPVVSLPDADRARAALDACELVVVTDCMRDTDTTHHADVLLPALAWGEKDGTVTNSERRISRQRPFLAAPGEARADWRIICDVATRMGYSGFDYASAAEVFREHAELSGFENNGRRDFDISALAALDDGAYDALAPVQWPVTSEHPAGTPRMFESQTFFTPDRKARFVPVAPRAARHATSRDYPLVLNTGRVRDQWHTMTRTGKTGRLLSHVFEPYAEFHPEDARQAGLQNEGLVRLTSNWGEMIARVVVSADQRRGCVFVPMHWNEEFAGEGRVNALVNPAVDPLSGQPESKHTPVKADPYAPKWHAFILSRDAIKRPASGYWVYGKAGDCTRLELALDVRPESWRDWARAQLGLEGVEIEWIAYRDPAAGRFRYAAVREGRLEGCVFIAPDHTLPSRAWLTGLFAEQQLSANARMALLAGRPFGAGEDVGPIVCSCFSIGRHQITAEIKKGADSVDAIGRCLKAGTNCGGCKPEIGKLIGATAQPRQAAIAS</sequence>
<dbReference type="InterPro" id="IPR007419">
    <property type="entry name" value="BFD-like_2Fe2S-bd_dom"/>
</dbReference>
<evidence type="ECO:0000256" key="1">
    <source>
        <dbReference type="ARBA" id="ARBA00001942"/>
    </source>
</evidence>
<dbReference type="InterPro" id="IPR006657">
    <property type="entry name" value="MoPterin_dinucl-bd_dom"/>
</dbReference>
<evidence type="ECO:0000313" key="13">
    <source>
        <dbReference type="Proteomes" id="UP000321304"/>
    </source>
</evidence>
<dbReference type="GO" id="GO:0016491">
    <property type="term" value="F:oxidoreductase activity"/>
    <property type="evidence" value="ECO:0007669"/>
    <property type="project" value="UniProtKB-KW"/>
</dbReference>
<dbReference type="Gene3D" id="3.40.228.10">
    <property type="entry name" value="Dimethylsulfoxide Reductase, domain 2"/>
    <property type="match status" value="1"/>
</dbReference>
<dbReference type="InterPro" id="IPR050123">
    <property type="entry name" value="Prok_molybdopt-oxidoreductase"/>
</dbReference>
<organism evidence="12 13">
    <name type="scientific">Bradyrhizobium macuxiense</name>
    <dbReference type="NCBI Taxonomy" id="1755647"/>
    <lineage>
        <taxon>Bacteria</taxon>
        <taxon>Pseudomonadati</taxon>
        <taxon>Pseudomonadota</taxon>
        <taxon>Alphaproteobacteria</taxon>
        <taxon>Hyphomicrobiales</taxon>
        <taxon>Nitrobacteraceae</taxon>
        <taxon>Bradyrhizobium</taxon>
    </lineage>
</organism>
<evidence type="ECO:0000256" key="6">
    <source>
        <dbReference type="ARBA" id="ARBA00022723"/>
    </source>
</evidence>
<dbReference type="Pfam" id="PF04324">
    <property type="entry name" value="Fer2_BFD"/>
    <property type="match status" value="1"/>
</dbReference>
<dbReference type="Gene3D" id="3.40.50.740">
    <property type="match status" value="1"/>
</dbReference>
<dbReference type="EMBL" id="VITY01000015">
    <property type="protein sequence ID" value="TWB90009.1"/>
    <property type="molecule type" value="Genomic_DNA"/>
</dbReference>
<dbReference type="PROSITE" id="PS51669">
    <property type="entry name" value="4FE4S_MOW_BIS_MGD"/>
    <property type="match status" value="1"/>
</dbReference>
<dbReference type="Pfam" id="PF00384">
    <property type="entry name" value="Molybdopterin"/>
    <property type="match status" value="1"/>
</dbReference>
<dbReference type="PANTHER" id="PTHR43105:SF9">
    <property type="entry name" value="NADPH-FE(3+) OXIDOREDUCTASE SUBUNIT ALPHA"/>
    <property type="match status" value="1"/>
</dbReference>
<dbReference type="STRING" id="1755647.AS156_04185"/>
<keyword evidence="13" id="KW-1185">Reference proteome</keyword>
<dbReference type="SUPFAM" id="SSF53706">
    <property type="entry name" value="Formate dehydrogenase/DMSO reductase, domains 1-3"/>
    <property type="match status" value="1"/>
</dbReference>
<evidence type="ECO:0000313" key="12">
    <source>
        <dbReference type="EMBL" id="TWB90009.1"/>
    </source>
</evidence>
<dbReference type="Proteomes" id="UP000321304">
    <property type="component" value="Unassembled WGS sequence"/>
</dbReference>
<dbReference type="GO" id="GO:0051539">
    <property type="term" value="F:4 iron, 4 sulfur cluster binding"/>
    <property type="evidence" value="ECO:0007669"/>
    <property type="project" value="UniProtKB-KW"/>
</dbReference>
<evidence type="ECO:0000256" key="2">
    <source>
        <dbReference type="ARBA" id="ARBA00001966"/>
    </source>
</evidence>
<dbReference type="InterPro" id="IPR041854">
    <property type="entry name" value="BFD-like_2Fe2S-bd_dom_sf"/>
</dbReference>
<evidence type="ECO:0000256" key="4">
    <source>
        <dbReference type="ARBA" id="ARBA00022485"/>
    </source>
</evidence>
<keyword evidence="5" id="KW-0500">Molybdenum</keyword>